<dbReference type="AlphaFoldDB" id="A0A1G4BAG5"/>
<keyword evidence="2" id="KW-0560">Oxidoreductase</keyword>
<evidence type="ECO:0000259" key="1">
    <source>
        <dbReference type="PROSITE" id="PS51819"/>
    </source>
</evidence>
<dbReference type="PANTHER" id="PTHR35006:SF2">
    <property type="entry name" value="GLYOXALASE FAMILY PROTEIN (AFU_ORTHOLOGUE AFUA_5G14830)"/>
    <property type="match status" value="1"/>
</dbReference>
<reference evidence="2 3" key="1">
    <citation type="submission" date="2016-09" db="EMBL/GenBank/DDBJ databases">
        <authorList>
            <person name="Capua I."/>
            <person name="De Benedictis P."/>
            <person name="Joannis T."/>
            <person name="Lombin L.H."/>
            <person name="Cattoli G."/>
        </authorList>
    </citation>
    <scope>NUCLEOTIDE SEQUENCE [LARGE SCALE GENOMIC DNA]</scope>
    <source>
        <strain evidence="2 3">IMI 309357</strain>
    </source>
</reference>
<dbReference type="RefSeq" id="XP_022475559.1">
    <property type="nucleotide sequence ID" value="XM_022617842.1"/>
</dbReference>
<feature type="domain" description="VOC" evidence="1">
    <location>
        <begin position="2"/>
        <end position="123"/>
    </location>
</feature>
<comment type="caution">
    <text evidence="2">The sequence shown here is derived from an EMBL/GenBank/DDBJ whole genome shotgun (WGS) entry which is preliminary data.</text>
</comment>
<dbReference type="PROSITE" id="PS51819">
    <property type="entry name" value="VOC"/>
    <property type="match status" value="1"/>
</dbReference>
<dbReference type="CDD" id="cd07262">
    <property type="entry name" value="VOC_like"/>
    <property type="match status" value="1"/>
</dbReference>
<dbReference type="SUPFAM" id="SSF54593">
    <property type="entry name" value="Glyoxalase/Bleomycin resistance protein/Dihydroxybiphenyl dioxygenase"/>
    <property type="match status" value="1"/>
</dbReference>
<name>A0A1G4BAG5_9PEZI</name>
<dbReference type="InterPro" id="IPR037523">
    <property type="entry name" value="VOC_core"/>
</dbReference>
<dbReference type="PANTHER" id="PTHR35006">
    <property type="entry name" value="GLYOXALASE FAMILY PROTEIN (AFU_ORTHOLOGUE AFUA_5G14830)"/>
    <property type="match status" value="1"/>
</dbReference>
<organism evidence="2 3">
    <name type="scientific">Colletotrichum orchidophilum</name>
    <dbReference type="NCBI Taxonomy" id="1209926"/>
    <lineage>
        <taxon>Eukaryota</taxon>
        <taxon>Fungi</taxon>
        <taxon>Dikarya</taxon>
        <taxon>Ascomycota</taxon>
        <taxon>Pezizomycotina</taxon>
        <taxon>Sordariomycetes</taxon>
        <taxon>Hypocreomycetidae</taxon>
        <taxon>Glomerellales</taxon>
        <taxon>Glomerellaceae</taxon>
        <taxon>Colletotrichum</taxon>
    </lineage>
</organism>
<keyword evidence="2" id="KW-0223">Dioxygenase</keyword>
<accession>A0A1G4BAG5</accession>
<dbReference type="EMBL" id="MJBS01000046">
    <property type="protein sequence ID" value="OHE98409.1"/>
    <property type="molecule type" value="Genomic_DNA"/>
</dbReference>
<dbReference type="InterPro" id="IPR029068">
    <property type="entry name" value="Glyas_Bleomycin-R_OHBP_Dase"/>
</dbReference>
<evidence type="ECO:0000313" key="2">
    <source>
        <dbReference type="EMBL" id="OHE98409.1"/>
    </source>
</evidence>
<dbReference type="Gene3D" id="3.10.180.10">
    <property type="entry name" value="2,3-Dihydroxybiphenyl 1,2-Dioxygenase, domain 1"/>
    <property type="match status" value="1"/>
</dbReference>
<dbReference type="OrthoDB" id="10249419at2759"/>
<evidence type="ECO:0000313" key="3">
    <source>
        <dbReference type="Proteomes" id="UP000176998"/>
    </source>
</evidence>
<sequence>MSIDHIGLYVPASIYKATVAWYVAALAPIGFKKFVEPNEYTCGLGVQRPDFWIAGHKADKANIPLHIAFKADNRKVIDEFHKAALAAGGKDNGAPGLRPQYRPDYYGAFVFDPSGNNVEVVCLKPEVTEEK</sequence>
<protein>
    <submittedName>
        <fullName evidence="2">Glyoxalase/bleomycin resistance protein/dioxygenase</fullName>
    </submittedName>
</protein>
<dbReference type="STRING" id="1209926.A0A1G4BAG5"/>
<keyword evidence="3" id="KW-1185">Reference proteome</keyword>
<proteinExistence type="predicted"/>
<dbReference type="Proteomes" id="UP000176998">
    <property type="component" value="Unassembled WGS sequence"/>
</dbReference>
<gene>
    <name evidence="2" type="ORF">CORC01_06200</name>
</gene>
<dbReference type="GO" id="GO:0051213">
    <property type="term" value="F:dioxygenase activity"/>
    <property type="evidence" value="ECO:0007669"/>
    <property type="project" value="UniProtKB-KW"/>
</dbReference>
<dbReference type="GeneID" id="34559352"/>